<dbReference type="Pfam" id="PF00842">
    <property type="entry name" value="Ala_racemase_C"/>
    <property type="match status" value="1"/>
</dbReference>
<evidence type="ECO:0000256" key="6">
    <source>
        <dbReference type="PIRSR" id="PIRSR600821-52"/>
    </source>
</evidence>
<keyword evidence="2 4" id="KW-0663">Pyridoxal phosphate</keyword>
<feature type="binding site" evidence="4 6">
    <location>
        <position position="315"/>
    </location>
    <ligand>
        <name>substrate</name>
    </ligand>
</feature>
<gene>
    <name evidence="8" type="primary">alr</name>
    <name evidence="8" type="ORF">H9Q79_10965</name>
</gene>
<dbReference type="SMART" id="SM01005">
    <property type="entry name" value="Ala_racemase_C"/>
    <property type="match status" value="1"/>
</dbReference>
<evidence type="ECO:0000256" key="3">
    <source>
        <dbReference type="ARBA" id="ARBA00023235"/>
    </source>
</evidence>
<evidence type="ECO:0000313" key="9">
    <source>
        <dbReference type="Proteomes" id="UP000515860"/>
    </source>
</evidence>
<dbReference type="PANTHER" id="PTHR30511:SF0">
    <property type="entry name" value="ALANINE RACEMASE, CATABOLIC-RELATED"/>
    <property type="match status" value="1"/>
</dbReference>
<evidence type="ECO:0000256" key="1">
    <source>
        <dbReference type="ARBA" id="ARBA00001933"/>
    </source>
</evidence>
<reference evidence="8 9" key="1">
    <citation type="submission" date="2020-08" db="EMBL/GenBank/DDBJ databases">
        <authorList>
            <person name="Liu C."/>
            <person name="Sun Q."/>
        </authorList>
    </citation>
    <scope>NUCLEOTIDE SEQUENCE [LARGE SCALE GENOMIC DNA]</scope>
    <source>
        <strain evidence="8 9">NSJ-29</strain>
    </source>
</reference>
<dbReference type="InterPro" id="IPR029066">
    <property type="entry name" value="PLP-binding_barrel"/>
</dbReference>
<dbReference type="GO" id="GO:0030632">
    <property type="term" value="P:D-alanine biosynthetic process"/>
    <property type="evidence" value="ECO:0007669"/>
    <property type="project" value="UniProtKB-UniRule"/>
</dbReference>
<feature type="domain" description="Alanine racemase C-terminal" evidence="7">
    <location>
        <begin position="245"/>
        <end position="374"/>
    </location>
</feature>
<dbReference type="GO" id="GO:0005829">
    <property type="term" value="C:cytosol"/>
    <property type="evidence" value="ECO:0007669"/>
    <property type="project" value="TreeGrafter"/>
</dbReference>
<dbReference type="UniPathway" id="UPA00042">
    <property type="reaction ID" value="UER00497"/>
</dbReference>
<accession>A0A7G9GI67</accession>
<evidence type="ECO:0000259" key="7">
    <source>
        <dbReference type="SMART" id="SM01005"/>
    </source>
</evidence>
<evidence type="ECO:0000256" key="5">
    <source>
        <dbReference type="PIRSR" id="PIRSR600821-50"/>
    </source>
</evidence>
<dbReference type="Gene3D" id="2.40.37.10">
    <property type="entry name" value="Lyase, Ornithine Decarboxylase, Chain A, domain 1"/>
    <property type="match status" value="1"/>
</dbReference>
<dbReference type="InterPro" id="IPR009006">
    <property type="entry name" value="Ala_racemase/Decarboxylase_C"/>
</dbReference>
<dbReference type="AlphaFoldDB" id="A0A7G9GI67"/>
<comment type="similarity">
    <text evidence="4">Belongs to the alanine racemase family.</text>
</comment>
<feature type="modified residue" description="N6-(pyridoxal phosphate)lysine" evidence="4 5">
    <location>
        <position position="38"/>
    </location>
</feature>
<dbReference type="RefSeq" id="WP_249329714.1">
    <property type="nucleotide sequence ID" value="NZ_CP060635.1"/>
</dbReference>
<dbReference type="SUPFAM" id="SSF50621">
    <property type="entry name" value="Alanine racemase C-terminal domain-like"/>
    <property type="match status" value="1"/>
</dbReference>
<dbReference type="GO" id="GO:0030170">
    <property type="term" value="F:pyridoxal phosphate binding"/>
    <property type="evidence" value="ECO:0007669"/>
    <property type="project" value="UniProtKB-UniRule"/>
</dbReference>
<comment type="catalytic activity">
    <reaction evidence="4">
        <text>L-alanine = D-alanine</text>
        <dbReference type="Rhea" id="RHEA:20249"/>
        <dbReference type="ChEBI" id="CHEBI:57416"/>
        <dbReference type="ChEBI" id="CHEBI:57972"/>
        <dbReference type="EC" id="5.1.1.1"/>
    </reaction>
</comment>
<dbReference type="FunFam" id="3.20.20.10:FF:000002">
    <property type="entry name" value="Alanine racemase"/>
    <property type="match status" value="1"/>
</dbReference>
<dbReference type="InterPro" id="IPR020622">
    <property type="entry name" value="Ala_racemase_pyridoxalP-BS"/>
</dbReference>
<evidence type="ECO:0000256" key="4">
    <source>
        <dbReference type="HAMAP-Rule" id="MF_01201"/>
    </source>
</evidence>
<name>A0A7G9GI67_9FIRM</name>
<keyword evidence="3 4" id="KW-0413">Isomerase</keyword>
<evidence type="ECO:0000256" key="2">
    <source>
        <dbReference type="ARBA" id="ARBA00022898"/>
    </source>
</evidence>
<dbReference type="GO" id="GO:0008784">
    <property type="term" value="F:alanine racemase activity"/>
    <property type="evidence" value="ECO:0007669"/>
    <property type="project" value="UniProtKB-UniRule"/>
</dbReference>
<sequence>MSDYLRCYAEVSLPAIGHNIAEVRKRIAPDVKLLAVIKADAYGHGAVTVGKYLEDRVDYFAVATLEEAVELREHGIQLPVLILGYTSPQQYEDVVAYDITQTIYSRETAELLDAAAANQGKKAKIHIALDTGMTRIGFQAAEPDADEIKGISCLEHIDLEGMFTHFSCADQVDKTYCSSQLEKFDRMAAMLERRGVDIPVKHVCNSAGIMEFDDYRYDMVRSGIVTYGLYPSEAVQKEQLDLIPALAWKSHVIHVKDVGPGLGVSYGATYVTSGPLTRIATVSVGYADGYPRALSSRGRVLIHGQYAPILGRVCMDQIMVDVTGIPEVKTEDVVTLAGRDGDNFISLEEIADPAGRFNYEMACGISKRVTRIYQEE</sequence>
<comment type="function">
    <text evidence="4">Catalyzes the interconversion of L-alanine and D-alanine. May also act on other amino acids.</text>
</comment>
<dbReference type="Pfam" id="PF01168">
    <property type="entry name" value="Ala_racemase_N"/>
    <property type="match status" value="1"/>
</dbReference>
<evidence type="ECO:0000313" key="8">
    <source>
        <dbReference type="EMBL" id="QNM10499.1"/>
    </source>
</evidence>
<feature type="active site" description="Proton acceptor; specific for D-alanine" evidence="4">
    <location>
        <position position="38"/>
    </location>
</feature>
<dbReference type="NCBIfam" id="TIGR00492">
    <property type="entry name" value="alr"/>
    <property type="match status" value="1"/>
</dbReference>
<protein>
    <recommendedName>
        <fullName evidence="4">Alanine racemase</fullName>
        <ecNumber evidence="4">5.1.1.1</ecNumber>
    </recommendedName>
</protein>
<dbReference type="EC" id="5.1.1.1" evidence="4"/>
<dbReference type="EMBL" id="CP060635">
    <property type="protein sequence ID" value="QNM10499.1"/>
    <property type="molecule type" value="Genomic_DNA"/>
</dbReference>
<dbReference type="CDD" id="cd00430">
    <property type="entry name" value="PLPDE_III_AR"/>
    <property type="match status" value="1"/>
</dbReference>
<dbReference type="Gene3D" id="3.20.20.10">
    <property type="entry name" value="Alanine racemase"/>
    <property type="match status" value="1"/>
</dbReference>
<dbReference type="PROSITE" id="PS00395">
    <property type="entry name" value="ALANINE_RACEMASE"/>
    <property type="match status" value="1"/>
</dbReference>
<comment type="pathway">
    <text evidence="4">Amino-acid biosynthesis; D-alanine biosynthesis; D-alanine from L-alanine: step 1/1.</text>
</comment>
<feature type="active site" description="Proton acceptor; specific for L-alanine" evidence="4">
    <location>
        <position position="266"/>
    </location>
</feature>
<dbReference type="HAMAP" id="MF_01201">
    <property type="entry name" value="Ala_racemase"/>
    <property type="match status" value="1"/>
</dbReference>
<proteinExistence type="inferred from homology"/>
<dbReference type="InterPro" id="IPR000821">
    <property type="entry name" value="Ala_racemase"/>
</dbReference>
<dbReference type="KEGG" id="whj:H9Q79_10965"/>
<feature type="binding site" evidence="4 6">
    <location>
        <position position="135"/>
    </location>
    <ligand>
        <name>substrate</name>
    </ligand>
</feature>
<dbReference type="Proteomes" id="UP000515860">
    <property type="component" value="Chromosome"/>
</dbReference>
<dbReference type="SUPFAM" id="SSF51419">
    <property type="entry name" value="PLP-binding barrel"/>
    <property type="match status" value="1"/>
</dbReference>
<dbReference type="PRINTS" id="PR00992">
    <property type="entry name" value="ALARACEMASE"/>
</dbReference>
<dbReference type="PANTHER" id="PTHR30511">
    <property type="entry name" value="ALANINE RACEMASE"/>
    <property type="match status" value="1"/>
</dbReference>
<dbReference type="InterPro" id="IPR001608">
    <property type="entry name" value="Ala_racemase_N"/>
</dbReference>
<keyword evidence="9" id="KW-1185">Reference proteome</keyword>
<organism evidence="8 9">
    <name type="scientific">Wansuia hejianensis</name>
    <dbReference type="NCBI Taxonomy" id="2763667"/>
    <lineage>
        <taxon>Bacteria</taxon>
        <taxon>Bacillati</taxon>
        <taxon>Bacillota</taxon>
        <taxon>Clostridia</taxon>
        <taxon>Lachnospirales</taxon>
        <taxon>Lachnospiraceae</taxon>
        <taxon>Wansuia</taxon>
    </lineage>
</organism>
<comment type="cofactor">
    <cofactor evidence="1 4 5">
        <name>pyridoxal 5'-phosphate</name>
        <dbReference type="ChEBI" id="CHEBI:597326"/>
    </cofactor>
</comment>
<dbReference type="InterPro" id="IPR011079">
    <property type="entry name" value="Ala_racemase_C"/>
</dbReference>